<comment type="caution">
    <text evidence="2">The sequence shown here is derived from an EMBL/GenBank/DDBJ whole genome shotgun (WGS) entry which is preliminary data.</text>
</comment>
<feature type="non-terminal residue" evidence="2">
    <location>
        <position position="74"/>
    </location>
</feature>
<proteinExistence type="predicted"/>
<dbReference type="Gene3D" id="3.40.190.150">
    <property type="entry name" value="Bordetella uptake gene, domain 1"/>
    <property type="match status" value="1"/>
</dbReference>
<dbReference type="InterPro" id="IPR042100">
    <property type="entry name" value="Bug_dom1"/>
</dbReference>
<accession>A0ABT1DCX1</accession>
<reference evidence="2 3" key="1">
    <citation type="submission" date="2021-12" db="EMBL/GenBank/DDBJ databases">
        <title>Siccirubricoccus leaddurans sp. nov., a high concentration Zn2+ tolerance bacterium.</title>
        <authorList>
            <person name="Cao Y."/>
        </authorList>
    </citation>
    <scope>NUCLEOTIDE SEQUENCE [LARGE SCALE GENOMIC DNA]</scope>
    <source>
        <strain evidence="2 3">KC 17139</strain>
    </source>
</reference>
<dbReference type="EMBL" id="JAFIRR010000229">
    <property type="protein sequence ID" value="MCO6419782.1"/>
    <property type="molecule type" value="Genomic_DNA"/>
</dbReference>
<evidence type="ECO:0000313" key="2">
    <source>
        <dbReference type="EMBL" id="MCO6419782.1"/>
    </source>
</evidence>
<protein>
    <submittedName>
        <fullName evidence="2">Tripartite tricarboxylate transporter substrate binding protein</fullName>
    </submittedName>
</protein>
<organism evidence="2 3">
    <name type="scientific">Siccirubricoccus soli</name>
    <dbReference type="NCBI Taxonomy" id="2899147"/>
    <lineage>
        <taxon>Bacteria</taxon>
        <taxon>Pseudomonadati</taxon>
        <taxon>Pseudomonadota</taxon>
        <taxon>Alphaproteobacteria</taxon>
        <taxon>Acetobacterales</taxon>
        <taxon>Roseomonadaceae</taxon>
        <taxon>Siccirubricoccus</taxon>
    </lineage>
</organism>
<evidence type="ECO:0000313" key="3">
    <source>
        <dbReference type="Proteomes" id="UP001523392"/>
    </source>
</evidence>
<feature type="chain" id="PRO_5046939550" evidence="1">
    <location>
        <begin position="28"/>
        <end position="74"/>
    </location>
</feature>
<gene>
    <name evidence="2" type="ORF">JYK14_26980</name>
</gene>
<name>A0ABT1DCX1_9PROT</name>
<keyword evidence="3" id="KW-1185">Reference proteome</keyword>
<evidence type="ECO:0000256" key="1">
    <source>
        <dbReference type="SAM" id="SignalP"/>
    </source>
</evidence>
<feature type="signal peptide" evidence="1">
    <location>
        <begin position="1"/>
        <end position="27"/>
    </location>
</feature>
<dbReference type="Proteomes" id="UP001523392">
    <property type="component" value="Unassembled WGS sequence"/>
</dbReference>
<sequence length="74" mass="7644">MPASLGRRAVLALPLAAPALAPGLARASDIGWPTRPVRIVISWPPGGGADIPMRLAAPAMQQVLGQTLVLENRA</sequence>
<keyword evidence="1" id="KW-0732">Signal</keyword>